<dbReference type="PANTHER" id="PTHR48032">
    <property type="entry name" value="RNA-BINDING PROTEIN MUSASHI HOMOLOG RBP6"/>
    <property type="match status" value="1"/>
</dbReference>
<evidence type="ECO:0000256" key="4">
    <source>
        <dbReference type="SAM" id="MobiDB-lite"/>
    </source>
</evidence>
<accession>A0AAD5SSJ9</accession>
<name>A0AAD5SSJ9_9FUNG</name>
<evidence type="ECO:0000256" key="1">
    <source>
        <dbReference type="ARBA" id="ARBA00022737"/>
    </source>
</evidence>
<feature type="domain" description="RRM" evidence="5">
    <location>
        <begin position="65"/>
        <end position="146"/>
    </location>
</feature>
<dbReference type="SUPFAM" id="SSF54928">
    <property type="entry name" value="RNA-binding domain, RBD"/>
    <property type="match status" value="2"/>
</dbReference>
<evidence type="ECO:0000256" key="3">
    <source>
        <dbReference type="PROSITE-ProRule" id="PRU00176"/>
    </source>
</evidence>
<dbReference type="InterPro" id="IPR000504">
    <property type="entry name" value="RRM_dom"/>
</dbReference>
<evidence type="ECO:0000256" key="2">
    <source>
        <dbReference type="ARBA" id="ARBA00022884"/>
    </source>
</evidence>
<dbReference type="InterPro" id="IPR012677">
    <property type="entry name" value="Nucleotide-bd_a/b_plait_sf"/>
</dbReference>
<organism evidence="6 7">
    <name type="scientific">Physocladia obscura</name>
    <dbReference type="NCBI Taxonomy" id="109957"/>
    <lineage>
        <taxon>Eukaryota</taxon>
        <taxon>Fungi</taxon>
        <taxon>Fungi incertae sedis</taxon>
        <taxon>Chytridiomycota</taxon>
        <taxon>Chytridiomycota incertae sedis</taxon>
        <taxon>Chytridiomycetes</taxon>
        <taxon>Chytridiales</taxon>
        <taxon>Chytriomycetaceae</taxon>
        <taxon>Physocladia</taxon>
    </lineage>
</organism>
<feature type="compositionally biased region" description="Pro residues" evidence="4">
    <location>
        <begin position="169"/>
        <end position="182"/>
    </location>
</feature>
<dbReference type="InterPro" id="IPR035979">
    <property type="entry name" value="RBD_domain_sf"/>
</dbReference>
<dbReference type="GO" id="GO:0006417">
    <property type="term" value="P:regulation of translation"/>
    <property type="evidence" value="ECO:0007669"/>
    <property type="project" value="TreeGrafter"/>
</dbReference>
<dbReference type="EMBL" id="JADGJH010002532">
    <property type="protein sequence ID" value="KAJ3097187.1"/>
    <property type="molecule type" value="Genomic_DNA"/>
</dbReference>
<dbReference type="SMART" id="SM00360">
    <property type="entry name" value="RRM"/>
    <property type="match status" value="1"/>
</dbReference>
<keyword evidence="1" id="KW-0677">Repeat</keyword>
<protein>
    <recommendedName>
        <fullName evidence="5">RRM domain-containing protein</fullName>
    </recommendedName>
</protein>
<dbReference type="GO" id="GO:0003729">
    <property type="term" value="F:mRNA binding"/>
    <property type="evidence" value="ECO:0007669"/>
    <property type="project" value="TreeGrafter"/>
</dbReference>
<feature type="region of interest" description="Disordered" evidence="4">
    <location>
        <begin position="164"/>
        <end position="246"/>
    </location>
</feature>
<proteinExistence type="predicted"/>
<keyword evidence="2 3" id="KW-0694">RNA-binding</keyword>
<dbReference type="PROSITE" id="PS50102">
    <property type="entry name" value="RRM"/>
    <property type="match status" value="1"/>
</dbReference>
<dbReference type="AlphaFoldDB" id="A0AAD5SSJ9"/>
<feature type="compositionally biased region" description="Low complexity" evidence="4">
    <location>
        <begin position="194"/>
        <end position="205"/>
    </location>
</feature>
<comment type="caution">
    <text evidence="6">The sequence shown here is derived from an EMBL/GenBank/DDBJ whole genome shotgun (WGS) entry which is preliminary data.</text>
</comment>
<sequence>MVMRDPNTGASRCFGFVVFEEAEILESVLKMTHHLDGKMIDVKRAIAKNNDALPATYMPPSQATTKVFVGGIPGGVSDADIYAAFIRFGPIVEAYQMLDKFTQASRGFGFVTFENENSVETAMVEQHSAQGIILNGKRIDIKKATPKIKPINPIYDEFFKAQRTANPHDIPPPPPPPRPRSPPHLSSHYQPAQYSSRGGTSRYSSAPDRGYNSRNRSSGADDYNARRSSDRRHRSPPPLQSAALPAPVPGMVMVPADVAANFGFFSSAASNRALGASNGAVSSAGVYGGVYTGVPAPTPTAYHTSAPAVAAAYAGTAAAYSAAGYPPQYPSQVQYPTQAQQQQTAAWYSAYAANAANAANAYAAAATQGAAAAYGQPLQQQGPPAGAQVNPYAALYGVTPGTQIPGVVGQQPARKVDRHHPYKK</sequence>
<keyword evidence="7" id="KW-1185">Reference proteome</keyword>
<evidence type="ECO:0000313" key="6">
    <source>
        <dbReference type="EMBL" id="KAJ3097187.1"/>
    </source>
</evidence>
<gene>
    <name evidence="6" type="ORF">HK100_005416</name>
</gene>
<evidence type="ECO:0000313" key="7">
    <source>
        <dbReference type="Proteomes" id="UP001211907"/>
    </source>
</evidence>
<dbReference type="PANTHER" id="PTHR48032:SF6">
    <property type="entry name" value="RNA-BINDING (RRM_RBD_RNP MOTIFS) FAMILY PROTEIN"/>
    <property type="match status" value="1"/>
</dbReference>
<dbReference type="Gene3D" id="3.30.70.330">
    <property type="match status" value="2"/>
</dbReference>
<dbReference type="Pfam" id="PF00076">
    <property type="entry name" value="RRM_1"/>
    <property type="match status" value="1"/>
</dbReference>
<evidence type="ECO:0000259" key="5">
    <source>
        <dbReference type="PROSITE" id="PS50102"/>
    </source>
</evidence>
<reference evidence="6" key="1">
    <citation type="submission" date="2020-05" db="EMBL/GenBank/DDBJ databases">
        <title>Phylogenomic resolution of chytrid fungi.</title>
        <authorList>
            <person name="Stajich J.E."/>
            <person name="Amses K."/>
            <person name="Simmons R."/>
            <person name="Seto K."/>
            <person name="Myers J."/>
            <person name="Bonds A."/>
            <person name="Quandt C.A."/>
            <person name="Barry K."/>
            <person name="Liu P."/>
            <person name="Grigoriev I."/>
            <person name="Longcore J.E."/>
            <person name="James T.Y."/>
        </authorList>
    </citation>
    <scope>NUCLEOTIDE SEQUENCE</scope>
    <source>
        <strain evidence="6">JEL0513</strain>
    </source>
</reference>
<dbReference type="Proteomes" id="UP001211907">
    <property type="component" value="Unassembled WGS sequence"/>
</dbReference>